<evidence type="ECO:0000313" key="3">
    <source>
        <dbReference type="EMBL" id="MBK5178481.1"/>
    </source>
</evidence>
<dbReference type="Proteomes" id="UP001296969">
    <property type="component" value="Unassembled WGS sequence"/>
</dbReference>
<comment type="caution">
    <text evidence="3">The sequence shown here is derived from an EMBL/GenBank/DDBJ whole genome shotgun (WGS) entry which is preliminary data.</text>
</comment>
<dbReference type="RefSeq" id="WP_228399514.1">
    <property type="nucleotide sequence ID" value="NZ_JADRCP010000016.1"/>
</dbReference>
<protein>
    <submittedName>
        <fullName evidence="3">Uncharacterized protein</fullName>
    </submittedName>
</protein>
<evidence type="ECO:0000256" key="1">
    <source>
        <dbReference type="SAM" id="MobiDB-lite"/>
    </source>
</evidence>
<dbReference type="AlphaFoldDB" id="A0A9D7ALJ7"/>
<sequence length="115" mass="12537">MTTNVKEVFSDLDAGIFENKIGVALSEVAQGVLKHRQKGSVTIEINLEAMNEMQVMLSHKLKFSKPTSRGKSSEEDTTHTPMYVGRGGKLSLQLEDQGQLFGKDGKVVNLSSAVN</sequence>
<dbReference type="EMBL" id="JADRCP010000016">
    <property type="protein sequence ID" value="MBK5178481.1"/>
    <property type="molecule type" value="Genomic_DNA"/>
</dbReference>
<evidence type="ECO:0000313" key="2">
    <source>
        <dbReference type="EMBL" id="MBK5075171.1"/>
    </source>
</evidence>
<organism evidence="3 4">
    <name type="scientific">Limnobaculum xujianqingii</name>
    <dbReference type="NCBI Taxonomy" id="2738837"/>
    <lineage>
        <taxon>Bacteria</taxon>
        <taxon>Pseudomonadati</taxon>
        <taxon>Pseudomonadota</taxon>
        <taxon>Gammaproteobacteria</taxon>
        <taxon>Enterobacterales</taxon>
        <taxon>Budviciaceae</taxon>
        <taxon>Limnobaculum</taxon>
    </lineage>
</organism>
<name>A0A9D7ALJ7_9GAMM</name>
<accession>A0A9D7ALJ7</accession>
<proteinExistence type="predicted"/>
<dbReference type="EMBL" id="JADRCQ010000016">
    <property type="protein sequence ID" value="MBK5075171.1"/>
    <property type="molecule type" value="Genomic_DNA"/>
</dbReference>
<reference evidence="3 5" key="1">
    <citation type="submission" date="2020-11" db="EMBL/GenBank/DDBJ databases">
        <title>Insectihabitans protaetiae gen. nov. sp. nov. and Insectihabitans allomyrinae sp. nov., isolated from larvae of Protaetia brevitarsis seulensis and Allomyrina dichotoma, respectively.</title>
        <authorList>
            <person name="Lee S.D."/>
            <person name="Byeon Y.-S."/>
            <person name="Kim S.-M."/>
            <person name="Yang H.L."/>
            <person name="Kim I.S."/>
        </authorList>
    </citation>
    <scope>NUCLEOTIDE SEQUENCE</scope>
    <source>
        <strain evidence="3">CWB-B4</strain>
        <strain evidence="2 5">CWB-B43</strain>
    </source>
</reference>
<evidence type="ECO:0000313" key="4">
    <source>
        <dbReference type="Proteomes" id="UP000807542"/>
    </source>
</evidence>
<dbReference type="Proteomes" id="UP000807542">
    <property type="component" value="Unassembled WGS sequence"/>
</dbReference>
<evidence type="ECO:0000313" key="5">
    <source>
        <dbReference type="Proteomes" id="UP001296969"/>
    </source>
</evidence>
<gene>
    <name evidence="3" type="ORF">I2492_19420</name>
    <name evidence="2" type="ORF">I2493_19410</name>
</gene>
<keyword evidence="5" id="KW-1185">Reference proteome</keyword>
<feature type="region of interest" description="Disordered" evidence="1">
    <location>
        <begin position="62"/>
        <end position="85"/>
    </location>
</feature>